<proteinExistence type="predicted"/>
<feature type="region of interest" description="Disordered" evidence="1">
    <location>
        <begin position="1"/>
        <end position="26"/>
    </location>
</feature>
<name>V3ZRQ8_LOTGI</name>
<dbReference type="GeneID" id="20243222"/>
<feature type="compositionally biased region" description="Basic and acidic residues" evidence="1">
    <location>
        <begin position="1"/>
        <end position="15"/>
    </location>
</feature>
<feature type="region of interest" description="Disordered" evidence="1">
    <location>
        <begin position="96"/>
        <end position="162"/>
    </location>
</feature>
<feature type="region of interest" description="Disordered" evidence="1">
    <location>
        <begin position="39"/>
        <end position="71"/>
    </location>
</feature>
<keyword evidence="3" id="KW-1185">Reference proteome</keyword>
<organism evidence="2 3">
    <name type="scientific">Lottia gigantea</name>
    <name type="common">Giant owl limpet</name>
    <dbReference type="NCBI Taxonomy" id="225164"/>
    <lineage>
        <taxon>Eukaryota</taxon>
        <taxon>Metazoa</taxon>
        <taxon>Spiralia</taxon>
        <taxon>Lophotrochozoa</taxon>
        <taxon>Mollusca</taxon>
        <taxon>Gastropoda</taxon>
        <taxon>Patellogastropoda</taxon>
        <taxon>Lottioidea</taxon>
        <taxon>Lottiidae</taxon>
        <taxon>Lottia</taxon>
    </lineage>
</organism>
<dbReference type="KEGG" id="lgi:LOTGIDRAFT_175502"/>
<feature type="compositionally biased region" description="Acidic residues" evidence="1">
    <location>
        <begin position="41"/>
        <end position="66"/>
    </location>
</feature>
<dbReference type="Proteomes" id="UP000030746">
    <property type="component" value="Unassembled WGS sequence"/>
</dbReference>
<reference evidence="2 3" key="1">
    <citation type="journal article" date="2013" name="Nature">
        <title>Insights into bilaterian evolution from three spiralian genomes.</title>
        <authorList>
            <person name="Simakov O."/>
            <person name="Marletaz F."/>
            <person name="Cho S.J."/>
            <person name="Edsinger-Gonzales E."/>
            <person name="Havlak P."/>
            <person name="Hellsten U."/>
            <person name="Kuo D.H."/>
            <person name="Larsson T."/>
            <person name="Lv J."/>
            <person name="Arendt D."/>
            <person name="Savage R."/>
            <person name="Osoegawa K."/>
            <person name="de Jong P."/>
            <person name="Grimwood J."/>
            <person name="Chapman J.A."/>
            <person name="Shapiro H."/>
            <person name="Aerts A."/>
            <person name="Otillar R.P."/>
            <person name="Terry A.Y."/>
            <person name="Boore J.L."/>
            <person name="Grigoriev I.V."/>
            <person name="Lindberg D.R."/>
            <person name="Seaver E.C."/>
            <person name="Weisblat D.A."/>
            <person name="Putnam N.H."/>
            <person name="Rokhsar D.S."/>
        </authorList>
    </citation>
    <scope>NUCLEOTIDE SEQUENCE [LARGE SCALE GENOMIC DNA]</scope>
</reference>
<dbReference type="AlphaFoldDB" id="V3ZRQ8"/>
<dbReference type="HOGENOM" id="CLU_1637332_0_0_1"/>
<evidence type="ECO:0000313" key="2">
    <source>
        <dbReference type="EMBL" id="ESO94108.1"/>
    </source>
</evidence>
<sequence length="162" mass="18820">MVEHKCPKGDSWNEAREDDGDGEIQFDGMGFIHAMQKMFDFPEDKDDDSDDDIDEYDWQDDDDDIDDLRPSKTVGGNSIAVFTIGFDIHHLQLDDQRSTVRKGKSSDLLFTDEEEQMKRNRRRTDEAAPTEQMKNRKKYEEQVKNADEKINRSKEGPPKSTQ</sequence>
<accession>V3ZRQ8</accession>
<evidence type="ECO:0000256" key="1">
    <source>
        <dbReference type="SAM" id="MobiDB-lite"/>
    </source>
</evidence>
<dbReference type="CTD" id="20243222"/>
<feature type="compositionally biased region" description="Basic and acidic residues" evidence="1">
    <location>
        <begin position="138"/>
        <end position="162"/>
    </location>
</feature>
<evidence type="ECO:0000313" key="3">
    <source>
        <dbReference type="Proteomes" id="UP000030746"/>
    </source>
</evidence>
<dbReference type="RefSeq" id="XP_009055209.1">
    <property type="nucleotide sequence ID" value="XM_009056961.1"/>
</dbReference>
<protein>
    <submittedName>
        <fullName evidence="2">Uncharacterized protein</fullName>
    </submittedName>
</protein>
<gene>
    <name evidence="2" type="ORF">LOTGIDRAFT_175502</name>
</gene>
<dbReference type="EMBL" id="KB201861">
    <property type="protein sequence ID" value="ESO94108.1"/>
    <property type="molecule type" value="Genomic_DNA"/>
</dbReference>